<dbReference type="GO" id="GO:0016651">
    <property type="term" value="F:oxidoreductase activity, acting on NAD(P)H"/>
    <property type="evidence" value="ECO:0007669"/>
    <property type="project" value="InterPro"/>
</dbReference>
<dbReference type="Proteomes" id="UP000295703">
    <property type="component" value="Unassembled WGS sequence"/>
</dbReference>
<dbReference type="SMART" id="SM00829">
    <property type="entry name" value="PKS_ER"/>
    <property type="match status" value="1"/>
</dbReference>
<dbReference type="InterPro" id="IPR013154">
    <property type="entry name" value="ADH-like_N"/>
</dbReference>
<dbReference type="Gene3D" id="3.90.180.10">
    <property type="entry name" value="Medium-chain alcohol dehydrogenases, catalytic domain"/>
    <property type="match status" value="1"/>
</dbReference>
<dbReference type="Pfam" id="PF08240">
    <property type="entry name" value="ADH_N"/>
    <property type="match status" value="1"/>
</dbReference>
<dbReference type="InterPro" id="IPR020843">
    <property type="entry name" value="ER"/>
</dbReference>
<dbReference type="InterPro" id="IPR047122">
    <property type="entry name" value="Trans-enoyl_RdTase-like"/>
</dbReference>
<dbReference type="InterPro" id="IPR011032">
    <property type="entry name" value="GroES-like_sf"/>
</dbReference>
<dbReference type="SUPFAM" id="SSF51735">
    <property type="entry name" value="NAD(P)-binding Rossmann-fold domains"/>
    <property type="match status" value="1"/>
</dbReference>
<name>A0A4R8R086_COLTR</name>
<comment type="caution">
    <text evidence="4">The sequence shown here is derived from an EMBL/GenBank/DDBJ whole genome shotgun (WGS) entry which is preliminary data.</text>
</comment>
<dbReference type="SUPFAM" id="SSF50129">
    <property type="entry name" value="GroES-like"/>
    <property type="match status" value="1"/>
</dbReference>
<proteinExistence type="inferred from homology"/>
<dbReference type="PANTHER" id="PTHR45348">
    <property type="entry name" value="HYPOTHETICAL OXIDOREDUCTASE (EUROFUNG)"/>
    <property type="match status" value="1"/>
</dbReference>
<evidence type="ECO:0000313" key="4">
    <source>
        <dbReference type="EMBL" id="TDZ41299.1"/>
    </source>
</evidence>
<dbReference type="STRING" id="5466.A0A4R8R086"/>
<dbReference type="InterPro" id="IPR036291">
    <property type="entry name" value="NAD(P)-bd_dom_sf"/>
</dbReference>
<keyword evidence="2" id="KW-0560">Oxidoreductase</keyword>
<dbReference type="Gene3D" id="3.40.50.720">
    <property type="entry name" value="NAD(P)-binding Rossmann-like Domain"/>
    <property type="match status" value="1"/>
</dbReference>
<organism evidence="4 5">
    <name type="scientific">Colletotrichum trifolii</name>
    <dbReference type="NCBI Taxonomy" id="5466"/>
    <lineage>
        <taxon>Eukaryota</taxon>
        <taxon>Fungi</taxon>
        <taxon>Dikarya</taxon>
        <taxon>Ascomycota</taxon>
        <taxon>Pezizomycotina</taxon>
        <taxon>Sordariomycetes</taxon>
        <taxon>Hypocreomycetidae</taxon>
        <taxon>Glomerellales</taxon>
        <taxon>Glomerellaceae</taxon>
        <taxon>Colletotrichum</taxon>
        <taxon>Colletotrichum orbiculare species complex</taxon>
    </lineage>
</organism>
<dbReference type="InterPro" id="IPR013149">
    <property type="entry name" value="ADH-like_C"/>
</dbReference>
<feature type="domain" description="Enoyl reductase (ER)" evidence="3">
    <location>
        <begin position="10"/>
        <end position="355"/>
    </location>
</feature>
<evidence type="ECO:0000259" key="3">
    <source>
        <dbReference type="SMART" id="SM00829"/>
    </source>
</evidence>
<dbReference type="PANTHER" id="PTHR45348:SF2">
    <property type="entry name" value="ZINC-TYPE ALCOHOL DEHYDROGENASE-LIKE PROTEIN C2E1P3.01"/>
    <property type="match status" value="1"/>
</dbReference>
<protein>
    <submittedName>
        <fullName evidence="4">Trans-enoyl reductase ACTTS2</fullName>
    </submittedName>
</protein>
<dbReference type="AlphaFoldDB" id="A0A4R8R086"/>
<comment type="similarity">
    <text evidence="1">Belongs to the zinc-containing alcohol dehydrogenase family.</text>
</comment>
<accession>A0A4R8R086</accession>
<keyword evidence="5" id="KW-1185">Reference proteome</keyword>
<dbReference type="Pfam" id="PF00107">
    <property type="entry name" value="ADH_zinc_N"/>
    <property type="match status" value="1"/>
</dbReference>
<dbReference type="EMBL" id="RYZW01000141">
    <property type="protein sequence ID" value="TDZ41299.1"/>
    <property type="molecule type" value="Genomic_DNA"/>
</dbReference>
<evidence type="ECO:0000256" key="2">
    <source>
        <dbReference type="ARBA" id="ARBA00023002"/>
    </source>
</evidence>
<dbReference type="CDD" id="cd08249">
    <property type="entry name" value="enoyl_reductase_like"/>
    <property type="match status" value="1"/>
</dbReference>
<sequence>MSMQAIVTQGDGVIALQEVQRPTPGPGEVLVKIHYAAQNPGDYKTVKGAPPIVPPASAGLIAGCDFSGTIEDANDSVWTAGQRVAGFIQGAGDNGPPSNPIRGAFAEYVTIEPSMLFEVPNNVELKGAATVGAAFATATQAMYRRLRLPRPGEAATGEWLLIYGGATSVGNYAIQLAKLSGLKVVTTASPRNHDHLKSLGADAVFDYRGDWVEAVKKLTGGKLQKAFDTVCQDDSTLKIAETLSHSAEDHIVVLVPAFPQVKEEIARANPYATVEWTMVFTVFGKAIPLIGFDNVGGETPEDKRLWEEFLRLLPQLLEKGQVKTNRTKELGGLESISEGFKLLEEVKVSNEKLVHKII</sequence>
<evidence type="ECO:0000256" key="1">
    <source>
        <dbReference type="ARBA" id="ARBA00008072"/>
    </source>
</evidence>
<reference evidence="4 5" key="1">
    <citation type="submission" date="2018-12" db="EMBL/GenBank/DDBJ databases">
        <title>Genome sequence and assembly of Colletotrichum trifolii.</title>
        <authorList>
            <person name="Gan P."/>
            <person name="Shirasu K."/>
        </authorList>
    </citation>
    <scope>NUCLEOTIDE SEQUENCE [LARGE SCALE GENOMIC DNA]</scope>
    <source>
        <strain evidence="4 5">543-2</strain>
    </source>
</reference>
<evidence type="ECO:0000313" key="5">
    <source>
        <dbReference type="Proteomes" id="UP000295703"/>
    </source>
</evidence>
<gene>
    <name evidence="4" type="primary">ACTTS2</name>
    <name evidence="4" type="ORF">CTRI78_v009757</name>
</gene>